<keyword evidence="6 11" id="KW-0347">Helicase</keyword>
<dbReference type="PANTHER" id="PTHR11630">
    <property type="entry name" value="DNA REPLICATION LICENSING FACTOR MCM FAMILY MEMBER"/>
    <property type="match status" value="1"/>
</dbReference>
<evidence type="ECO:0000259" key="13">
    <source>
        <dbReference type="PROSITE" id="PS50051"/>
    </source>
</evidence>
<feature type="compositionally biased region" description="Low complexity" evidence="12">
    <location>
        <begin position="99"/>
        <end position="117"/>
    </location>
</feature>
<evidence type="ECO:0000256" key="3">
    <source>
        <dbReference type="ARBA" id="ARBA00022705"/>
    </source>
</evidence>
<feature type="region of interest" description="Disordered" evidence="12">
    <location>
        <begin position="1"/>
        <end position="167"/>
    </location>
</feature>
<dbReference type="EMBL" id="JABDTM020012723">
    <property type="protein sequence ID" value="KAH0820165.1"/>
    <property type="molecule type" value="Genomic_DNA"/>
</dbReference>
<dbReference type="SUPFAM" id="SSF50249">
    <property type="entry name" value="Nucleic acid-binding proteins"/>
    <property type="match status" value="1"/>
</dbReference>
<reference evidence="14" key="1">
    <citation type="journal article" date="2020" name="J Insects Food Feed">
        <title>The yellow mealworm (Tenebrio molitor) genome: a resource for the emerging insects as food and feed industry.</title>
        <authorList>
            <person name="Eriksson T."/>
            <person name="Andere A."/>
            <person name="Kelstrup H."/>
            <person name="Emery V."/>
            <person name="Picard C."/>
        </authorList>
    </citation>
    <scope>NUCLEOTIDE SEQUENCE</scope>
    <source>
        <strain evidence="14">Stoneville</strain>
        <tissue evidence="14">Whole head</tissue>
    </source>
</reference>
<keyword evidence="3 11" id="KW-0235">DNA replication</keyword>
<dbReference type="FunFam" id="3.30.1640.10:FF:000001">
    <property type="entry name" value="DNA helicase"/>
    <property type="match status" value="1"/>
</dbReference>
<dbReference type="InterPro" id="IPR018525">
    <property type="entry name" value="MCM_CS"/>
</dbReference>
<comment type="similarity">
    <text evidence="2 10">Belongs to the MCM family.</text>
</comment>
<keyword evidence="7 10" id="KW-0067">ATP-binding</keyword>
<dbReference type="PROSITE" id="PS50051">
    <property type="entry name" value="MCM_2"/>
    <property type="match status" value="1"/>
</dbReference>
<dbReference type="AlphaFoldDB" id="A0A8J6HK03"/>
<dbReference type="PRINTS" id="PR01660">
    <property type="entry name" value="MCMPROTEIN4"/>
</dbReference>
<gene>
    <name evidence="14" type="ORF">GEV33_002626</name>
</gene>
<keyword evidence="15" id="KW-1185">Reference proteome</keyword>
<keyword evidence="9 11" id="KW-0539">Nucleus</keyword>
<dbReference type="GO" id="GO:0005634">
    <property type="term" value="C:nucleus"/>
    <property type="evidence" value="ECO:0007669"/>
    <property type="project" value="UniProtKB-SubCell"/>
</dbReference>
<keyword evidence="8 10" id="KW-0238">DNA-binding</keyword>
<dbReference type="InterPro" id="IPR003593">
    <property type="entry name" value="AAA+_ATPase"/>
</dbReference>
<evidence type="ECO:0000256" key="4">
    <source>
        <dbReference type="ARBA" id="ARBA00022741"/>
    </source>
</evidence>
<dbReference type="SUPFAM" id="SSF52540">
    <property type="entry name" value="P-loop containing nucleoside triphosphate hydrolases"/>
    <property type="match status" value="1"/>
</dbReference>
<keyword evidence="4 10" id="KW-0547">Nucleotide-binding</keyword>
<evidence type="ECO:0000313" key="14">
    <source>
        <dbReference type="EMBL" id="KAH0820165.1"/>
    </source>
</evidence>
<dbReference type="Pfam" id="PF17855">
    <property type="entry name" value="MCM_lid"/>
    <property type="match status" value="1"/>
</dbReference>
<accession>A0A8J6HK03</accession>
<comment type="catalytic activity">
    <reaction evidence="11">
        <text>ATP + H2O = ADP + phosphate + H(+)</text>
        <dbReference type="Rhea" id="RHEA:13065"/>
        <dbReference type="ChEBI" id="CHEBI:15377"/>
        <dbReference type="ChEBI" id="CHEBI:15378"/>
        <dbReference type="ChEBI" id="CHEBI:30616"/>
        <dbReference type="ChEBI" id="CHEBI:43474"/>
        <dbReference type="ChEBI" id="CHEBI:456216"/>
        <dbReference type="EC" id="3.6.4.12"/>
    </reaction>
</comment>
<dbReference type="EC" id="3.6.4.12" evidence="11"/>
<dbReference type="InterPro" id="IPR031327">
    <property type="entry name" value="MCM"/>
</dbReference>
<dbReference type="PRINTS" id="PR01657">
    <property type="entry name" value="MCMFAMILY"/>
</dbReference>
<dbReference type="PROSITE" id="PS00847">
    <property type="entry name" value="MCM_1"/>
    <property type="match status" value="1"/>
</dbReference>
<dbReference type="GO" id="GO:0005524">
    <property type="term" value="F:ATP binding"/>
    <property type="evidence" value="ECO:0007669"/>
    <property type="project" value="UniProtKB-UniRule"/>
</dbReference>
<dbReference type="Gene3D" id="3.40.50.300">
    <property type="entry name" value="P-loop containing nucleotide triphosphate hydrolases"/>
    <property type="match status" value="1"/>
</dbReference>
<comment type="subcellular location">
    <subcellularLocation>
        <location evidence="1">Nucleus</location>
    </subcellularLocation>
</comment>
<dbReference type="Gene3D" id="1.10.10.10">
    <property type="entry name" value="Winged helix-like DNA-binding domain superfamily/Winged helix DNA-binding domain"/>
    <property type="match status" value="1"/>
</dbReference>
<dbReference type="InterPro" id="IPR027925">
    <property type="entry name" value="MCM_N"/>
</dbReference>
<feature type="region of interest" description="Disordered" evidence="12">
    <location>
        <begin position="207"/>
        <end position="230"/>
    </location>
</feature>
<organism evidence="14 15">
    <name type="scientific">Tenebrio molitor</name>
    <name type="common">Yellow mealworm beetle</name>
    <dbReference type="NCBI Taxonomy" id="7067"/>
    <lineage>
        <taxon>Eukaryota</taxon>
        <taxon>Metazoa</taxon>
        <taxon>Ecdysozoa</taxon>
        <taxon>Arthropoda</taxon>
        <taxon>Hexapoda</taxon>
        <taxon>Insecta</taxon>
        <taxon>Pterygota</taxon>
        <taxon>Neoptera</taxon>
        <taxon>Endopterygota</taxon>
        <taxon>Coleoptera</taxon>
        <taxon>Polyphaga</taxon>
        <taxon>Cucujiformia</taxon>
        <taxon>Tenebrionidae</taxon>
        <taxon>Tenebrio</taxon>
    </lineage>
</organism>
<dbReference type="GO" id="GO:0006271">
    <property type="term" value="P:DNA strand elongation involved in DNA replication"/>
    <property type="evidence" value="ECO:0007669"/>
    <property type="project" value="TreeGrafter"/>
</dbReference>
<dbReference type="GO" id="GO:1902975">
    <property type="term" value="P:mitotic DNA replication initiation"/>
    <property type="evidence" value="ECO:0007669"/>
    <property type="project" value="TreeGrafter"/>
</dbReference>
<dbReference type="Gene3D" id="3.30.1640.10">
    <property type="entry name" value="mini-chromosome maintenance (MCM) complex, chain A, domain 1"/>
    <property type="match status" value="1"/>
</dbReference>
<dbReference type="GO" id="GO:0017116">
    <property type="term" value="F:single-stranded DNA helicase activity"/>
    <property type="evidence" value="ECO:0007669"/>
    <property type="project" value="TreeGrafter"/>
</dbReference>
<dbReference type="GO" id="GO:0000727">
    <property type="term" value="P:double-strand break repair via break-induced replication"/>
    <property type="evidence" value="ECO:0007669"/>
    <property type="project" value="TreeGrafter"/>
</dbReference>
<dbReference type="Pfam" id="PF21128">
    <property type="entry name" value="WHD_MCM4"/>
    <property type="match status" value="1"/>
</dbReference>
<keyword evidence="5 11" id="KW-0378">Hydrolase</keyword>
<dbReference type="Pfam" id="PF00493">
    <property type="entry name" value="MCM"/>
    <property type="match status" value="1"/>
</dbReference>
<dbReference type="FunFam" id="2.20.28.10:FF:000003">
    <property type="entry name" value="DNA helicase"/>
    <property type="match status" value="1"/>
</dbReference>
<dbReference type="InterPro" id="IPR012340">
    <property type="entry name" value="NA-bd_OB-fold"/>
</dbReference>
<dbReference type="SMART" id="SM00350">
    <property type="entry name" value="MCM"/>
    <property type="match status" value="1"/>
</dbReference>
<dbReference type="GO" id="GO:0042555">
    <property type="term" value="C:MCM complex"/>
    <property type="evidence" value="ECO:0007669"/>
    <property type="project" value="UniProtKB-UniRule"/>
</dbReference>
<dbReference type="Proteomes" id="UP000719412">
    <property type="component" value="Unassembled WGS sequence"/>
</dbReference>
<evidence type="ECO:0000256" key="6">
    <source>
        <dbReference type="ARBA" id="ARBA00022806"/>
    </source>
</evidence>
<name>A0A8J6HK03_TENMO</name>
<feature type="compositionally biased region" description="Pro residues" evidence="12">
    <location>
        <begin position="28"/>
        <end position="54"/>
    </location>
</feature>
<dbReference type="FunFam" id="1.10.10.10:FF:000597">
    <property type="entry name" value="DNA helicase"/>
    <property type="match status" value="1"/>
</dbReference>
<dbReference type="FunFam" id="3.40.50.300:FF:000217">
    <property type="entry name" value="DNA helicase"/>
    <property type="match status" value="1"/>
</dbReference>
<sequence>MMGTYAPCTLPRQPQQWQYGPVSHLPPGVYPVPYRGPHPQQRPRPQPREPPIPMQPLATTEEEPSVDTPLMVNKRESTKLIAMSSPPNRTPRANRSGDAAPTPRARRAAGGQTPRQGNRTPGGGQTPRQGNRTPRGGQTPRQGNRTPAREDPSRTPRSEVDTPMRWGGARRDADAENEIPSSPAHSLAVSSPGALAMSEIDLSSPLNYGTPGSMSSIRTPRSGIRGTPIRMRPDVRTDRRMRQVNIGGELETVPENQEAEPAPHLVIWGTNVSVAECKEKFKQFILRFIDPNAEEDERPDDMNVNEPLYLQKLDEINTLEEPFLNINCAHLETFNANLYRQLVSYPQEVIPTFDMTINEMFYERYPAAELEHQIQVRPFNADKTKNMRALNPQDIDQLITISGMVIRTSNIMPEMREAFFKCIVCSFTTTVEIDRGRITEPTLCTSCNTNHCFTLVHNRSQFTDKQMIKLQESPDDMPPGQTPHTVVLFAHNDLVDAVQPGDRVTVTGIYRAQPLQVNPRTSNLRSVYKTHIDVLHFRKVDTKRLYEEEEGKDHRFPPERIELLNLLSQKEDIYERLARAIAPSIYENEDVKKGILLQLFGGTKKTFVTSGRTNFRAEINILLCGDPGTSKSQLLSYVHNLVPRSQYTSGKGSSAVGLTAYVTKDTESKQLVLQTGALVLADNGICCIDEFDKMSDSARSVLHEVMEQQTLSIAKAGIICQLNARTSILAAANPSESQWNKNKTIIENVELPHTLLSRFDLIFLILDPQSELFDKRLASHLVSLYYKTPQIEEDDILDMSILRDYLAYAKEHIHPKLGDEASQKLIQAYIDMRKVGSGRGQISAYPRQLESLIRLSEARAKIRFSQVVEIEDVEEAWRLHREALKQSATDPLSGKIDVGILTTGLSSAARKRRIELAQSVKKMIENKGKVPTISYPKLLAELKESSSVMITREQFEDALKDLQDEGFIVVMGKSSIRLCKNRD</sequence>
<evidence type="ECO:0000256" key="8">
    <source>
        <dbReference type="ARBA" id="ARBA00023125"/>
    </source>
</evidence>
<proteinExistence type="inferred from homology"/>
<feature type="domain" description="MCM C-terminal AAA(+) ATPase" evidence="13">
    <location>
        <begin position="573"/>
        <end position="781"/>
    </location>
</feature>
<dbReference type="InterPro" id="IPR041562">
    <property type="entry name" value="MCM_lid"/>
</dbReference>
<dbReference type="Pfam" id="PF14551">
    <property type="entry name" value="MCM_N"/>
    <property type="match status" value="1"/>
</dbReference>
<evidence type="ECO:0000256" key="7">
    <source>
        <dbReference type="ARBA" id="ARBA00022840"/>
    </source>
</evidence>
<dbReference type="InterPro" id="IPR033762">
    <property type="entry name" value="MCM_OB"/>
</dbReference>
<dbReference type="InterPro" id="IPR036388">
    <property type="entry name" value="WH-like_DNA-bd_sf"/>
</dbReference>
<evidence type="ECO:0000256" key="9">
    <source>
        <dbReference type="ARBA" id="ARBA00023242"/>
    </source>
</evidence>
<evidence type="ECO:0000256" key="12">
    <source>
        <dbReference type="SAM" id="MobiDB-lite"/>
    </source>
</evidence>
<evidence type="ECO:0000256" key="10">
    <source>
        <dbReference type="RuleBase" id="RU004070"/>
    </source>
</evidence>
<comment type="subunit">
    <text evidence="11">Component of the MCM2-7 complex.</text>
</comment>
<evidence type="ECO:0000313" key="15">
    <source>
        <dbReference type="Proteomes" id="UP000719412"/>
    </source>
</evidence>
<reference evidence="14" key="2">
    <citation type="submission" date="2021-08" db="EMBL/GenBank/DDBJ databases">
        <authorList>
            <person name="Eriksson T."/>
        </authorList>
    </citation>
    <scope>NUCLEOTIDE SEQUENCE</scope>
    <source>
        <strain evidence="14">Stoneville</strain>
        <tissue evidence="14">Whole head</tissue>
    </source>
</reference>
<dbReference type="InterPro" id="IPR001208">
    <property type="entry name" value="MCM_dom"/>
</dbReference>
<protein>
    <recommendedName>
        <fullName evidence="11">DNA replication licensing factor MCM4</fullName>
        <ecNumber evidence="11">3.6.4.12</ecNumber>
    </recommendedName>
</protein>
<evidence type="ECO:0000256" key="2">
    <source>
        <dbReference type="ARBA" id="ARBA00008010"/>
    </source>
</evidence>
<dbReference type="GO" id="GO:0016787">
    <property type="term" value="F:hydrolase activity"/>
    <property type="evidence" value="ECO:0007669"/>
    <property type="project" value="UniProtKB-KW"/>
</dbReference>
<dbReference type="Pfam" id="PF17207">
    <property type="entry name" value="MCM_OB"/>
    <property type="match status" value="1"/>
</dbReference>
<dbReference type="PANTHER" id="PTHR11630:SF66">
    <property type="entry name" value="DNA REPLICATION LICENSING FACTOR MCM4"/>
    <property type="match status" value="1"/>
</dbReference>
<dbReference type="Gene3D" id="2.40.50.140">
    <property type="entry name" value="Nucleic acid-binding proteins"/>
    <property type="match status" value="1"/>
</dbReference>
<dbReference type="Gene3D" id="2.20.28.10">
    <property type="match status" value="1"/>
</dbReference>
<evidence type="ECO:0000256" key="5">
    <source>
        <dbReference type="ARBA" id="ARBA00022801"/>
    </source>
</evidence>
<feature type="compositionally biased region" description="Polar residues" evidence="12">
    <location>
        <begin position="207"/>
        <end position="219"/>
    </location>
</feature>
<dbReference type="InterPro" id="IPR027417">
    <property type="entry name" value="P-loop_NTPase"/>
</dbReference>
<evidence type="ECO:0000256" key="1">
    <source>
        <dbReference type="ARBA" id="ARBA00004123"/>
    </source>
</evidence>
<dbReference type="SMART" id="SM00382">
    <property type="entry name" value="AAA"/>
    <property type="match status" value="1"/>
</dbReference>
<evidence type="ECO:0000256" key="11">
    <source>
        <dbReference type="RuleBase" id="RU368062"/>
    </source>
</evidence>
<dbReference type="InterPro" id="IPR008047">
    <property type="entry name" value="MCM_4"/>
</dbReference>
<dbReference type="GO" id="GO:0003697">
    <property type="term" value="F:single-stranded DNA binding"/>
    <property type="evidence" value="ECO:0007669"/>
    <property type="project" value="TreeGrafter"/>
</dbReference>
<comment type="function">
    <text evidence="11">Acts as component of the MCM2-7 complex (MCM complex) which is the replicative helicase essential for 'once per cell cycle' DNA replication initiation and elongation in eukaryotic cells. The active ATPase sites in the MCM2-7 ring are formed through the interaction surfaces of two neighboring subunits such that a critical structure of a conserved arginine finger motif is provided in trans relative to the ATP-binding site of the Walker A box of the adjacent subunit. The six ATPase active sites, however, are likely to contribute differentially to the complex helicase activity.</text>
</comment>
<feature type="compositionally biased region" description="Basic and acidic residues" evidence="12">
    <location>
        <begin position="147"/>
        <end position="162"/>
    </location>
</feature>
<comment type="caution">
    <text evidence="14">The sequence shown here is derived from an EMBL/GenBank/DDBJ whole genome shotgun (WGS) entry which is preliminary data.</text>
</comment>
<dbReference type="CDD" id="cd17755">
    <property type="entry name" value="MCM4"/>
    <property type="match status" value="1"/>
</dbReference>